<name>A0A2S9XUB0_9BACT</name>
<dbReference type="AlphaFoldDB" id="A0A2S9XUB0"/>
<dbReference type="PIRSF" id="PIRSF029347">
    <property type="entry name" value="RecF"/>
    <property type="match status" value="1"/>
</dbReference>
<sequence>MRIERLSVRNFRVFRSVDIHEIPSLAFFVGANGTGKSTLLDVFGFLRDALQDNVHVAMTRRGGFNEVVSRGEPGPLRFEIAFRDDNGPLVTYTLEVGVRNGRGVVEREVLAYQHGQHGQPWHLLDFRLGEGTAVTNEVEYGTDAEIRREEQRLDSPEILAIKGLGQFQRFAGVSSVRRLIERWHLSDFQIQAARPSQEGGYAEHLSAAGDNLPLVTQFLYENHRDQFDRILERMKKCVPGVSEVEATETIDGRLVLRFQDGSFKDPFIARYVSDGTIKMFAYLVLLNDPSPHPLLCIEEPENQIYPTLLAELAEEFRDYGRRGGQVMVSTHSPDLLNAAQIHEVYWLEKHGGFTTVRRACDDEQLRAFVDGGDQLGALWKQGLFGGAHP</sequence>
<accession>A0A2S9XUB0</accession>
<dbReference type="EMBL" id="PVNL01000135">
    <property type="protein sequence ID" value="PRP96424.1"/>
    <property type="molecule type" value="Genomic_DNA"/>
</dbReference>
<evidence type="ECO:0000313" key="2">
    <source>
        <dbReference type="EMBL" id="PRP96424.1"/>
    </source>
</evidence>
<evidence type="ECO:0000313" key="3">
    <source>
        <dbReference type="Proteomes" id="UP000238823"/>
    </source>
</evidence>
<dbReference type="GO" id="GO:0005524">
    <property type="term" value="F:ATP binding"/>
    <property type="evidence" value="ECO:0007669"/>
    <property type="project" value="InterPro"/>
</dbReference>
<feature type="domain" description="ATPase AAA-type core" evidence="1">
    <location>
        <begin position="25"/>
        <end position="337"/>
    </location>
</feature>
<dbReference type="OrthoDB" id="127554at2"/>
<gene>
    <name evidence="2" type="ORF">ENSA7_72390</name>
</gene>
<protein>
    <submittedName>
        <fullName evidence="2">Recombination protein F</fullName>
    </submittedName>
</protein>
<dbReference type="InterPro" id="IPR014555">
    <property type="entry name" value="RecF-like"/>
</dbReference>
<organism evidence="2 3">
    <name type="scientific">Enhygromyxa salina</name>
    <dbReference type="NCBI Taxonomy" id="215803"/>
    <lineage>
        <taxon>Bacteria</taxon>
        <taxon>Pseudomonadati</taxon>
        <taxon>Myxococcota</taxon>
        <taxon>Polyangia</taxon>
        <taxon>Nannocystales</taxon>
        <taxon>Nannocystaceae</taxon>
        <taxon>Enhygromyxa</taxon>
    </lineage>
</organism>
<dbReference type="Proteomes" id="UP000238823">
    <property type="component" value="Unassembled WGS sequence"/>
</dbReference>
<dbReference type="GO" id="GO:0016887">
    <property type="term" value="F:ATP hydrolysis activity"/>
    <property type="evidence" value="ECO:0007669"/>
    <property type="project" value="InterPro"/>
</dbReference>
<dbReference type="Gene3D" id="3.40.50.300">
    <property type="entry name" value="P-loop containing nucleotide triphosphate hydrolases"/>
    <property type="match status" value="1"/>
</dbReference>
<dbReference type="InterPro" id="IPR027417">
    <property type="entry name" value="P-loop_NTPase"/>
</dbReference>
<dbReference type="PANTHER" id="PTHR40396">
    <property type="entry name" value="ATPASE-LIKE PROTEIN"/>
    <property type="match status" value="1"/>
</dbReference>
<evidence type="ECO:0000259" key="1">
    <source>
        <dbReference type="Pfam" id="PF13304"/>
    </source>
</evidence>
<comment type="caution">
    <text evidence="2">The sequence shown here is derived from an EMBL/GenBank/DDBJ whole genome shotgun (WGS) entry which is preliminary data.</text>
</comment>
<proteinExistence type="predicted"/>
<dbReference type="SUPFAM" id="SSF52540">
    <property type="entry name" value="P-loop containing nucleoside triphosphate hydrolases"/>
    <property type="match status" value="1"/>
</dbReference>
<dbReference type="InterPro" id="IPR003959">
    <property type="entry name" value="ATPase_AAA_core"/>
</dbReference>
<dbReference type="Pfam" id="PF13304">
    <property type="entry name" value="AAA_21"/>
    <property type="match status" value="1"/>
</dbReference>
<reference evidence="2 3" key="1">
    <citation type="submission" date="2018-03" db="EMBL/GenBank/DDBJ databases">
        <title>Draft Genome Sequences of the Obligatory Marine Myxobacteria Enhygromyxa salina SWB007.</title>
        <authorList>
            <person name="Poehlein A."/>
            <person name="Moghaddam J.A."/>
            <person name="Harms H."/>
            <person name="Alanjari M."/>
            <person name="Koenig G.M."/>
            <person name="Daniel R."/>
            <person name="Schaeberle T.F."/>
        </authorList>
    </citation>
    <scope>NUCLEOTIDE SEQUENCE [LARGE SCALE GENOMIC DNA]</scope>
    <source>
        <strain evidence="2 3">SWB007</strain>
    </source>
</reference>
<dbReference type="PANTHER" id="PTHR40396:SF1">
    <property type="entry name" value="ATPASE AAA-TYPE CORE DOMAIN-CONTAINING PROTEIN"/>
    <property type="match status" value="1"/>
</dbReference>